<proteinExistence type="predicted"/>
<evidence type="ECO:0000313" key="1">
    <source>
        <dbReference type="EMBL" id="GAI63529.1"/>
    </source>
</evidence>
<gene>
    <name evidence="1" type="ORF">S06H3_67069</name>
</gene>
<name>X1S6X0_9ZZZZ</name>
<protein>
    <submittedName>
        <fullName evidence="1">Uncharacterized protein</fullName>
    </submittedName>
</protein>
<comment type="caution">
    <text evidence="1">The sequence shown here is derived from an EMBL/GenBank/DDBJ whole genome shotgun (WGS) entry which is preliminary data.</text>
</comment>
<dbReference type="EMBL" id="BARV01046158">
    <property type="protein sequence ID" value="GAI63529.1"/>
    <property type="molecule type" value="Genomic_DNA"/>
</dbReference>
<accession>X1S6X0</accession>
<sequence>CVASFDEKAHHFALEYMEKTLGAKLINFRVSRVTL</sequence>
<feature type="non-terminal residue" evidence="1">
    <location>
        <position position="35"/>
    </location>
</feature>
<organism evidence="1">
    <name type="scientific">marine sediment metagenome</name>
    <dbReference type="NCBI Taxonomy" id="412755"/>
    <lineage>
        <taxon>unclassified sequences</taxon>
        <taxon>metagenomes</taxon>
        <taxon>ecological metagenomes</taxon>
    </lineage>
</organism>
<dbReference type="AlphaFoldDB" id="X1S6X0"/>
<feature type="non-terminal residue" evidence="1">
    <location>
        <position position="1"/>
    </location>
</feature>
<reference evidence="1" key="1">
    <citation type="journal article" date="2014" name="Front. Microbiol.">
        <title>High frequency of phylogenetically diverse reductive dehalogenase-homologous genes in deep subseafloor sedimentary metagenomes.</title>
        <authorList>
            <person name="Kawai M."/>
            <person name="Futagami T."/>
            <person name="Toyoda A."/>
            <person name="Takaki Y."/>
            <person name="Nishi S."/>
            <person name="Hori S."/>
            <person name="Arai W."/>
            <person name="Tsubouchi T."/>
            <person name="Morono Y."/>
            <person name="Uchiyama I."/>
            <person name="Ito T."/>
            <person name="Fujiyama A."/>
            <person name="Inagaki F."/>
            <person name="Takami H."/>
        </authorList>
    </citation>
    <scope>NUCLEOTIDE SEQUENCE</scope>
    <source>
        <strain evidence="1">Expedition CK06-06</strain>
    </source>
</reference>